<evidence type="ECO:0000256" key="1">
    <source>
        <dbReference type="SAM" id="MobiDB-lite"/>
    </source>
</evidence>
<feature type="region of interest" description="Disordered" evidence="1">
    <location>
        <begin position="70"/>
        <end position="90"/>
    </location>
</feature>
<feature type="compositionally biased region" description="Gly residues" evidence="1">
    <location>
        <begin position="75"/>
        <end position="85"/>
    </location>
</feature>
<feature type="compositionally biased region" description="Polar residues" evidence="1">
    <location>
        <begin position="184"/>
        <end position="198"/>
    </location>
</feature>
<accession>A0ABR2E8S8</accession>
<evidence type="ECO:0000313" key="3">
    <source>
        <dbReference type="Proteomes" id="UP001472677"/>
    </source>
</evidence>
<dbReference type="Proteomes" id="UP001472677">
    <property type="component" value="Unassembled WGS sequence"/>
</dbReference>
<reference evidence="2 3" key="1">
    <citation type="journal article" date="2024" name="G3 (Bethesda)">
        <title>Genome assembly of Hibiscus sabdariffa L. provides insights into metabolisms of medicinal natural products.</title>
        <authorList>
            <person name="Kim T."/>
        </authorList>
    </citation>
    <scope>NUCLEOTIDE SEQUENCE [LARGE SCALE GENOMIC DNA]</scope>
    <source>
        <strain evidence="2">TK-2024</strain>
        <tissue evidence="2">Old leaves</tissue>
    </source>
</reference>
<organism evidence="2 3">
    <name type="scientific">Hibiscus sabdariffa</name>
    <name type="common">roselle</name>
    <dbReference type="NCBI Taxonomy" id="183260"/>
    <lineage>
        <taxon>Eukaryota</taxon>
        <taxon>Viridiplantae</taxon>
        <taxon>Streptophyta</taxon>
        <taxon>Embryophyta</taxon>
        <taxon>Tracheophyta</taxon>
        <taxon>Spermatophyta</taxon>
        <taxon>Magnoliopsida</taxon>
        <taxon>eudicotyledons</taxon>
        <taxon>Gunneridae</taxon>
        <taxon>Pentapetalae</taxon>
        <taxon>rosids</taxon>
        <taxon>malvids</taxon>
        <taxon>Malvales</taxon>
        <taxon>Malvaceae</taxon>
        <taxon>Malvoideae</taxon>
        <taxon>Hibiscus</taxon>
    </lineage>
</organism>
<protein>
    <submittedName>
        <fullName evidence="2">Uncharacterized protein</fullName>
    </submittedName>
</protein>
<keyword evidence="3" id="KW-1185">Reference proteome</keyword>
<sequence>MDVALLKISLRDTVVGKSHIRAVVSEIPELDVLIEDNRFDVLRVEDAGVGNQGGESDRVSQVPTATNIQRSLSGLTGGNGKGNGSGSKLDKIHLGKDVVVTNGEAGGGRGKHVSSAKDVVASDGVVVSVLVSLNLSNNTVVRVLNIAELGERVVSLEENMAAYDEMALMEQIMERRLTKEKGSAQKSPYPQRRATNVRSKNKPPNKVHIGDWVGDLTQDLQASDESTMQNSANITDMHEIMDGEVRWRSNLAFVEDGLSN</sequence>
<evidence type="ECO:0000313" key="2">
    <source>
        <dbReference type="EMBL" id="KAK8555171.1"/>
    </source>
</evidence>
<proteinExistence type="predicted"/>
<feature type="region of interest" description="Disordered" evidence="1">
    <location>
        <begin position="178"/>
        <end position="210"/>
    </location>
</feature>
<name>A0ABR2E8S8_9ROSI</name>
<dbReference type="EMBL" id="JBBPBM010000018">
    <property type="protein sequence ID" value="KAK8555171.1"/>
    <property type="molecule type" value="Genomic_DNA"/>
</dbReference>
<comment type="caution">
    <text evidence="2">The sequence shown here is derived from an EMBL/GenBank/DDBJ whole genome shotgun (WGS) entry which is preliminary data.</text>
</comment>
<gene>
    <name evidence="2" type="ORF">V6N12_009325</name>
</gene>